<evidence type="ECO:0000256" key="1">
    <source>
        <dbReference type="SAM" id="Phobius"/>
    </source>
</evidence>
<dbReference type="InterPro" id="IPR000719">
    <property type="entry name" value="Prot_kinase_dom"/>
</dbReference>
<dbReference type="GO" id="GO:0005524">
    <property type="term" value="F:ATP binding"/>
    <property type="evidence" value="ECO:0007669"/>
    <property type="project" value="InterPro"/>
</dbReference>
<protein>
    <recommendedName>
        <fullName evidence="2">Protein kinase domain-containing protein</fullName>
    </recommendedName>
</protein>
<dbReference type="InterPro" id="IPR011009">
    <property type="entry name" value="Kinase-like_dom_sf"/>
</dbReference>
<proteinExistence type="predicted"/>
<keyword evidence="1" id="KW-0472">Membrane</keyword>
<dbReference type="AlphaFoldDB" id="A0A9P3GB57"/>
<dbReference type="Proteomes" id="UP000703269">
    <property type="component" value="Unassembled WGS sequence"/>
</dbReference>
<dbReference type="EMBL" id="BPQB01000027">
    <property type="protein sequence ID" value="GJE92542.1"/>
    <property type="molecule type" value="Genomic_DNA"/>
</dbReference>
<reference evidence="3 4" key="1">
    <citation type="submission" date="2021-08" db="EMBL/GenBank/DDBJ databases">
        <title>Draft Genome Sequence of Phanerochaete sordida strain YK-624.</title>
        <authorList>
            <person name="Mori T."/>
            <person name="Dohra H."/>
            <person name="Suzuki T."/>
            <person name="Kawagishi H."/>
            <person name="Hirai H."/>
        </authorList>
    </citation>
    <scope>NUCLEOTIDE SEQUENCE [LARGE SCALE GENOMIC DNA]</scope>
    <source>
        <strain evidence="3 4">YK-624</strain>
    </source>
</reference>
<keyword evidence="1" id="KW-1133">Transmembrane helix</keyword>
<comment type="caution">
    <text evidence="3">The sequence shown here is derived from an EMBL/GenBank/DDBJ whole genome shotgun (WGS) entry which is preliminary data.</text>
</comment>
<keyword evidence="1" id="KW-0812">Transmembrane</keyword>
<sequence length="379" mass="44261">MFTPNFSSTPLGFYGRRAHTSLSYEEQFWASKQPFLSAHGCLLRPRYRPGWKPSWTQDLELDPDQCEDGQTLQDAKYEEGHIDAICEDGRLVAIKRVASGSQELVTLTHLTRRDLLNDPNNHCVPILKHFKDREDRQLSYLVTPFLRLTNTFDLWCVNDIIEFVDDVMEGLAFMHARGVAHRNISLSTILADEAPLYPNGFHPVNRYRTPDYKYHAWYFLPYLRLSAPSRVRHYFTDFSRSVCQPRTPYITNTQFSPDAALPELTEAMYDPYKADVFCVGNLLRREFRDRYREAAFLTPLVREMIQVDPKARPTAADALKRWRAMRRQIWWIQRLRPLSSGFMGFPERVIWTTVIWPICLFNMLVGLCVRGVVSKLSLR</sequence>
<dbReference type="GO" id="GO:0004672">
    <property type="term" value="F:protein kinase activity"/>
    <property type="evidence" value="ECO:0007669"/>
    <property type="project" value="InterPro"/>
</dbReference>
<dbReference type="SUPFAM" id="SSF56112">
    <property type="entry name" value="Protein kinase-like (PK-like)"/>
    <property type="match status" value="1"/>
</dbReference>
<dbReference type="SMART" id="SM00220">
    <property type="entry name" value="S_TKc"/>
    <property type="match status" value="1"/>
</dbReference>
<accession>A0A9P3GB57</accession>
<gene>
    <name evidence="3" type="ORF">PsYK624_086970</name>
</gene>
<name>A0A9P3GB57_9APHY</name>
<dbReference type="Gene3D" id="1.10.510.10">
    <property type="entry name" value="Transferase(Phosphotransferase) domain 1"/>
    <property type="match status" value="1"/>
</dbReference>
<feature type="domain" description="Protein kinase" evidence="2">
    <location>
        <begin position="77"/>
        <end position="323"/>
    </location>
</feature>
<organism evidence="3 4">
    <name type="scientific">Phanerochaete sordida</name>
    <dbReference type="NCBI Taxonomy" id="48140"/>
    <lineage>
        <taxon>Eukaryota</taxon>
        <taxon>Fungi</taxon>
        <taxon>Dikarya</taxon>
        <taxon>Basidiomycota</taxon>
        <taxon>Agaricomycotina</taxon>
        <taxon>Agaricomycetes</taxon>
        <taxon>Polyporales</taxon>
        <taxon>Phanerochaetaceae</taxon>
        <taxon>Phanerochaete</taxon>
    </lineage>
</organism>
<dbReference type="OrthoDB" id="5987198at2759"/>
<evidence type="ECO:0000313" key="3">
    <source>
        <dbReference type="EMBL" id="GJE92542.1"/>
    </source>
</evidence>
<evidence type="ECO:0000313" key="4">
    <source>
        <dbReference type="Proteomes" id="UP000703269"/>
    </source>
</evidence>
<evidence type="ECO:0000259" key="2">
    <source>
        <dbReference type="SMART" id="SM00220"/>
    </source>
</evidence>
<feature type="transmembrane region" description="Helical" evidence="1">
    <location>
        <begin position="349"/>
        <end position="373"/>
    </location>
</feature>
<keyword evidence="4" id="KW-1185">Reference proteome</keyword>